<accession>F2QXT6</accession>
<reference key="2">
    <citation type="submission" date="2011-04" db="EMBL/GenBank/DDBJ databases">
        <title>High-quality genome sequence of Pichia pastoris CBS 7435.</title>
        <authorList>
            <person name="Kueberl A."/>
            <person name="Schneider J."/>
            <person name="Thallinger G.G."/>
            <person name="Anderl I."/>
            <person name="Wibberg D."/>
            <person name="Hajek T."/>
            <person name="Jaenicke S."/>
            <person name="Brinkrolf K."/>
            <person name="Goesmann A."/>
            <person name="Szczepanowski R."/>
            <person name="Puehler A."/>
            <person name="Schwab H."/>
            <person name="Glieder A."/>
            <person name="Pichler H."/>
        </authorList>
    </citation>
    <scope>NUCLEOTIDE SEQUENCE</scope>
    <source>
        <strain>CBS 7435</strain>
    </source>
</reference>
<gene>
    <name evidence="1" type="ordered locus">PP7435_Chr4-0034</name>
</gene>
<reference evidence="1 2" key="3">
    <citation type="journal article" date="2016" name="FEMS Yeast Res.">
        <title>Curation of the genome annotation of Pichia pastoris (Komagataella phaffii) CBS7435 from gene level to protein function.</title>
        <authorList>
            <person name="Valli M."/>
            <person name="Tatto N.E."/>
            <person name="Peymann A."/>
            <person name="Gruber C."/>
            <person name="Landes N."/>
            <person name="Ekker H."/>
            <person name="Thallinger G.G."/>
            <person name="Mattanovich D."/>
            <person name="Gasser B."/>
            <person name="Graf A.B."/>
        </authorList>
    </citation>
    <scope>GENOME REANNOTATION</scope>
    <source>
        <strain evidence="1 2">ATCC 76273 / CBS 7435 / CECT 11047 / NRRL Y-11430 / Wegner 21-1</strain>
    </source>
</reference>
<evidence type="ECO:0000313" key="1">
    <source>
        <dbReference type="EMBL" id="CCA40214.1"/>
    </source>
</evidence>
<dbReference type="HOGENOM" id="CLU_1787530_0_0_1"/>
<name>F2QXT6_KOMPC</name>
<dbReference type="Proteomes" id="UP000006853">
    <property type="component" value="Chromosome 4"/>
</dbReference>
<sequence>MKSRCSSIQSSLTALLCSLESSTRKSLPISAAEKEYFRELNLIKAKVVNREQGIQSQFKFLVNQVEYLQMKLQTYNKNKTNASLLIPTVKEVLTSNRPLEFNSWKNMKEQLIRNEQKSREARQLLSKQLRLVNDKLAVLDLHESA</sequence>
<organism evidence="1 2">
    <name type="scientific">Komagataella phaffii (strain ATCC 76273 / CBS 7435 / CECT 11047 / NRRL Y-11430 / Wegner 21-1)</name>
    <name type="common">Yeast</name>
    <name type="synonym">Pichia pastoris</name>
    <dbReference type="NCBI Taxonomy" id="981350"/>
    <lineage>
        <taxon>Eukaryota</taxon>
        <taxon>Fungi</taxon>
        <taxon>Dikarya</taxon>
        <taxon>Ascomycota</taxon>
        <taxon>Saccharomycotina</taxon>
        <taxon>Pichiomycetes</taxon>
        <taxon>Pichiales</taxon>
        <taxon>Pichiaceae</taxon>
        <taxon>Komagataella</taxon>
    </lineage>
</organism>
<evidence type="ECO:0000313" key="2">
    <source>
        <dbReference type="Proteomes" id="UP000006853"/>
    </source>
</evidence>
<keyword evidence="2" id="KW-1185">Reference proteome</keyword>
<dbReference type="AlphaFoldDB" id="F2QXT6"/>
<protein>
    <submittedName>
        <fullName evidence="1">Uncharacterized protein</fullName>
    </submittedName>
</protein>
<proteinExistence type="predicted"/>
<dbReference type="EMBL" id="FR839631">
    <property type="protein sequence ID" value="CCA40214.1"/>
    <property type="molecule type" value="Genomic_DNA"/>
</dbReference>
<reference evidence="1 2" key="1">
    <citation type="journal article" date="2011" name="J. Biotechnol.">
        <title>High-quality genome sequence of Pichia pastoris CBS7435.</title>
        <authorList>
            <person name="Kuberl A."/>
            <person name="Schneider J."/>
            <person name="Thallinger G.G."/>
            <person name="Anderl I."/>
            <person name="Wibberg D."/>
            <person name="Hajek T."/>
            <person name="Jaenicke S."/>
            <person name="Brinkrolf K."/>
            <person name="Goesmann A."/>
            <person name="Szczepanowski R."/>
            <person name="Puhler A."/>
            <person name="Schwab H."/>
            <person name="Glieder A."/>
            <person name="Pichler H."/>
        </authorList>
    </citation>
    <scope>NUCLEOTIDE SEQUENCE [LARGE SCALE GENOMIC DNA]</scope>
    <source>
        <strain evidence="2">ATCC 76273 / CBS 7435 / CECT 11047 / NRRL Y-11430 / Wegner 21-1</strain>
    </source>
</reference>